<keyword evidence="2" id="KW-0472">Membrane</keyword>
<keyword evidence="2" id="KW-0812">Transmembrane</keyword>
<evidence type="ECO:0008006" key="5">
    <source>
        <dbReference type="Google" id="ProtNLM"/>
    </source>
</evidence>
<dbReference type="Proteomes" id="UP001241758">
    <property type="component" value="Unassembled WGS sequence"/>
</dbReference>
<keyword evidence="2" id="KW-1133">Transmembrane helix</keyword>
<evidence type="ECO:0000256" key="1">
    <source>
        <dbReference type="SAM" id="MobiDB-lite"/>
    </source>
</evidence>
<dbReference type="RefSeq" id="WP_282757764.1">
    <property type="nucleotide sequence ID" value="NZ_JASCTH010000003.1"/>
</dbReference>
<feature type="transmembrane region" description="Helical" evidence="2">
    <location>
        <begin position="34"/>
        <end position="56"/>
    </location>
</feature>
<proteinExistence type="predicted"/>
<sequence length="162" mass="17208">MSLPPPPPPPGPGVHPPFPAPPVEGRGKRVSTSLGIVAGVVVLVCGVGAVAGVGFLTSFTSALGEQAEVTVGRYLADLRERDFDGAYQQLCQEARDDESQADYAARMAGFEPFVSFEVGELDLVKSTVPVSLTYPDGDRARVEAELQQSRSTGKFEVCDLRE</sequence>
<protein>
    <recommendedName>
        <fullName evidence="5">DUF4878 domain-containing protein</fullName>
    </recommendedName>
</protein>
<organism evidence="3 4">
    <name type="scientific">Actinoplanes sandaracinus</name>
    <dbReference type="NCBI Taxonomy" id="3045177"/>
    <lineage>
        <taxon>Bacteria</taxon>
        <taxon>Bacillati</taxon>
        <taxon>Actinomycetota</taxon>
        <taxon>Actinomycetes</taxon>
        <taxon>Micromonosporales</taxon>
        <taxon>Micromonosporaceae</taxon>
        <taxon>Actinoplanes</taxon>
    </lineage>
</organism>
<reference evidence="3 4" key="1">
    <citation type="submission" date="2023-05" db="EMBL/GenBank/DDBJ databases">
        <title>Actinoplanes sp. NEAU-A12 genome sequencing.</title>
        <authorList>
            <person name="Wang Z.-S."/>
        </authorList>
    </citation>
    <scope>NUCLEOTIDE SEQUENCE [LARGE SCALE GENOMIC DNA]</scope>
    <source>
        <strain evidence="3 4">NEAU-A12</strain>
    </source>
</reference>
<accession>A0ABT6WEU3</accession>
<feature type="region of interest" description="Disordered" evidence="1">
    <location>
        <begin position="1"/>
        <end position="25"/>
    </location>
</feature>
<evidence type="ECO:0000256" key="2">
    <source>
        <dbReference type="SAM" id="Phobius"/>
    </source>
</evidence>
<evidence type="ECO:0000313" key="3">
    <source>
        <dbReference type="EMBL" id="MDI6098222.1"/>
    </source>
</evidence>
<gene>
    <name evidence="3" type="ORF">QLQ12_06355</name>
</gene>
<keyword evidence="4" id="KW-1185">Reference proteome</keyword>
<dbReference type="EMBL" id="JASCTH010000003">
    <property type="protein sequence ID" value="MDI6098222.1"/>
    <property type="molecule type" value="Genomic_DNA"/>
</dbReference>
<evidence type="ECO:0000313" key="4">
    <source>
        <dbReference type="Proteomes" id="UP001241758"/>
    </source>
</evidence>
<name>A0ABT6WEU3_9ACTN</name>
<comment type="caution">
    <text evidence="3">The sequence shown here is derived from an EMBL/GenBank/DDBJ whole genome shotgun (WGS) entry which is preliminary data.</text>
</comment>
<feature type="compositionally biased region" description="Pro residues" evidence="1">
    <location>
        <begin position="1"/>
        <end position="22"/>
    </location>
</feature>